<feature type="non-terminal residue" evidence="2">
    <location>
        <position position="160"/>
    </location>
</feature>
<dbReference type="CDD" id="cd07765">
    <property type="entry name" value="KRAB_A-box"/>
    <property type="match status" value="1"/>
</dbReference>
<sequence>MSALPLQRYPVERGGMAADHAKHKKQVAFSDVSLDFSQEEWACLGPAQRALYKDVMLENYSHLLSVGKGSWTNSAAASGAPAASSRNCSAAFQVCHLNSCSLVANQWYQLGWKRSLGNRFSSVQWAWLTLLPRPWLFLSWHLLLGDRGIASVSHSITKFR</sequence>
<proteinExistence type="predicted"/>
<dbReference type="InterPro" id="IPR001909">
    <property type="entry name" value="KRAB"/>
</dbReference>
<evidence type="ECO:0000313" key="3">
    <source>
        <dbReference type="Proteomes" id="UP000234681"/>
    </source>
</evidence>
<dbReference type="InterPro" id="IPR036051">
    <property type="entry name" value="KRAB_dom_sf"/>
</dbReference>
<dbReference type="PROSITE" id="PS50805">
    <property type="entry name" value="KRAB"/>
    <property type="match status" value="1"/>
</dbReference>
<dbReference type="SMART" id="SM00349">
    <property type="entry name" value="KRAB"/>
    <property type="match status" value="1"/>
</dbReference>
<dbReference type="SUPFAM" id="SSF109640">
    <property type="entry name" value="KRAB domain (Kruppel-associated box)"/>
    <property type="match status" value="1"/>
</dbReference>
<dbReference type="GO" id="GO:0006355">
    <property type="term" value="P:regulation of DNA-templated transcription"/>
    <property type="evidence" value="ECO:0007669"/>
    <property type="project" value="InterPro"/>
</dbReference>
<name>A6J9S1_RAT</name>
<feature type="domain" description="KRAB" evidence="1">
    <location>
        <begin position="27"/>
        <end position="106"/>
    </location>
</feature>
<gene>
    <name evidence="2" type="ORF">rCG_54485</name>
</gene>
<dbReference type="PANTHER" id="PTHR23232">
    <property type="entry name" value="KRAB DOMAIN C2H2 ZINC FINGER"/>
    <property type="match status" value="1"/>
</dbReference>
<dbReference type="Proteomes" id="UP000234681">
    <property type="component" value="Chromosome 1"/>
</dbReference>
<dbReference type="Pfam" id="PF01352">
    <property type="entry name" value="KRAB"/>
    <property type="match status" value="1"/>
</dbReference>
<dbReference type="PANTHER" id="PTHR23232:SF117">
    <property type="entry name" value="KRAB DOMAIN-CONTAINING PROTEIN"/>
    <property type="match status" value="1"/>
</dbReference>
<evidence type="ECO:0000259" key="1">
    <source>
        <dbReference type="PROSITE" id="PS50805"/>
    </source>
</evidence>
<protein>
    <submittedName>
        <fullName evidence="2">RCG54485, isoform CRA_b</fullName>
    </submittedName>
</protein>
<dbReference type="InterPro" id="IPR050169">
    <property type="entry name" value="Krueppel_C2H2_ZnF"/>
</dbReference>
<dbReference type="EMBL" id="CH473979">
    <property type="protein sequence ID" value="EDM07812.1"/>
    <property type="molecule type" value="Genomic_DNA"/>
</dbReference>
<dbReference type="AlphaFoldDB" id="A6J9S1"/>
<accession>A6J9S1</accession>
<evidence type="ECO:0000313" key="2">
    <source>
        <dbReference type="EMBL" id="EDM07812.1"/>
    </source>
</evidence>
<dbReference type="Gene3D" id="6.10.140.140">
    <property type="match status" value="1"/>
</dbReference>
<organism evidence="2 3">
    <name type="scientific">Rattus norvegicus</name>
    <name type="common">Rat</name>
    <dbReference type="NCBI Taxonomy" id="10116"/>
    <lineage>
        <taxon>Eukaryota</taxon>
        <taxon>Metazoa</taxon>
        <taxon>Chordata</taxon>
        <taxon>Craniata</taxon>
        <taxon>Vertebrata</taxon>
        <taxon>Euteleostomi</taxon>
        <taxon>Mammalia</taxon>
        <taxon>Eutheria</taxon>
        <taxon>Euarchontoglires</taxon>
        <taxon>Glires</taxon>
        <taxon>Rodentia</taxon>
        <taxon>Myomorpha</taxon>
        <taxon>Muroidea</taxon>
        <taxon>Muridae</taxon>
        <taxon>Murinae</taxon>
        <taxon>Rattus</taxon>
    </lineage>
</organism>
<reference evidence="2 3" key="1">
    <citation type="submission" date="2005-09" db="EMBL/GenBank/DDBJ databases">
        <authorList>
            <person name="Mural R.J."/>
            <person name="Li P.W."/>
            <person name="Adams M.D."/>
            <person name="Amanatides P.G."/>
            <person name="Baden-Tillson H."/>
            <person name="Barnstead M."/>
            <person name="Chin S.H."/>
            <person name="Dew I."/>
            <person name="Evans C.A."/>
            <person name="Ferriera S."/>
            <person name="Flanigan M."/>
            <person name="Fosler C."/>
            <person name="Glodek A."/>
            <person name="Gu Z."/>
            <person name="Holt R.A."/>
            <person name="Jennings D."/>
            <person name="Kraft C.L."/>
            <person name="Lu F."/>
            <person name="Nguyen T."/>
            <person name="Nusskern D.R."/>
            <person name="Pfannkoch C.M."/>
            <person name="Sitter C."/>
            <person name="Sutton G.G."/>
            <person name="Venter J.C."/>
            <person name="Wang Z."/>
            <person name="Woodage T."/>
            <person name="Zheng X.H."/>
            <person name="Zhong F."/>
        </authorList>
    </citation>
    <scope>NUCLEOTIDE SEQUENCE [LARGE SCALE GENOMIC DNA]</scope>
    <source>
        <strain>BN</strain>
        <strain evidence="3">Sprague-Dawley</strain>
    </source>
</reference>